<sequence length="201" mass="21544">MRRLPAWLPCLLILLCVACSRPTLPRLAPDATVLAFGDSLTYGTGATAEQAYPAILAGMIGRNVVNEGVPGETTAQGRERLAQALDDTRPALVILCLGGNDFLQRLSPAETRANLAAMLSELRRRQLPVLLVGVPQLGLRLNTAPLYGELAKEFDVPLEDEALSDILAQRSLKSDTVHPNAAGYRALAEALRDSLSRHGAI</sequence>
<keyword evidence="4" id="KW-1185">Reference proteome</keyword>
<dbReference type="PANTHER" id="PTHR30383">
    <property type="entry name" value="THIOESTERASE 1/PROTEASE 1/LYSOPHOSPHOLIPASE L1"/>
    <property type="match status" value="1"/>
</dbReference>
<dbReference type="SUPFAM" id="SSF52266">
    <property type="entry name" value="SGNH hydrolase"/>
    <property type="match status" value="1"/>
</dbReference>
<name>A0ABQ6BMW4_9NEIS</name>
<organism evidence="3 4">
    <name type="scientific">Chitiniphilus shinanonensis</name>
    <dbReference type="NCBI Taxonomy" id="553088"/>
    <lineage>
        <taxon>Bacteria</taxon>
        <taxon>Pseudomonadati</taxon>
        <taxon>Pseudomonadota</taxon>
        <taxon>Betaproteobacteria</taxon>
        <taxon>Neisseriales</taxon>
        <taxon>Chitinibacteraceae</taxon>
        <taxon>Chitiniphilus</taxon>
    </lineage>
</organism>
<dbReference type="Proteomes" id="UP001156836">
    <property type="component" value="Unassembled WGS sequence"/>
</dbReference>
<reference evidence="4" key="1">
    <citation type="journal article" date="2019" name="Int. J. Syst. Evol. Microbiol.">
        <title>The Global Catalogue of Microorganisms (GCM) 10K type strain sequencing project: providing services to taxonomists for standard genome sequencing and annotation.</title>
        <authorList>
            <consortium name="The Broad Institute Genomics Platform"/>
            <consortium name="The Broad Institute Genome Sequencing Center for Infectious Disease"/>
            <person name="Wu L."/>
            <person name="Ma J."/>
        </authorList>
    </citation>
    <scope>NUCLEOTIDE SEQUENCE [LARGE SCALE GENOMIC DNA]</scope>
    <source>
        <strain evidence="4">NBRC 104970</strain>
    </source>
</reference>
<dbReference type="InterPro" id="IPR036514">
    <property type="entry name" value="SGNH_hydro_sf"/>
</dbReference>
<dbReference type="PANTHER" id="PTHR30383:SF24">
    <property type="entry name" value="THIOESTERASE 1_PROTEASE 1_LYSOPHOSPHOLIPASE L1"/>
    <property type="match status" value="1"/>
</dbReference>
<dbReference type="Gene3D" id="3.40.50.1110">
    <property type="entry name" value="SGNH hydrolase"/>
    <property type="match status" value="1"/>
</dbReference>
<dbReference type="InterPro" id="IPR013830">
    <property type="entry name" value="SGNH_hydro"/>
</dbReference>
<evidence type="ECO:0000256" key="1">
    <source>
        <dbReference type="SAM" id="SignalP"/>
    </source>
</evidence>
<dbReference type="EMBL" id="BSOZ01000004">
    <property type="protein sequence ID" value="GLS03340.1"/>
    <property type="molecule type" value="Genomic_DNA"/>
</dbReference>
<evidence type="ECO:0000259" key="2">
    <source>
        <dbReference type="Pfam" id="PF13472"/>
    </source>
</evidence>
<evidence type="ECO:0000313" key="3">
    <source>
        <dbReference type="EMBL" id="GLS03340.1"/>
    </source>
</evidence>
<dbReference type="InterPro" id="IPR051532">
    <property type="entry name" value="Ester_Hydrolysis_Enzymes"/>
</dbReference>
<protein>
    <submittedName>
        <fullName evidence="3">Arylesterase</fullName>
    </submittedName>
</protein>
<accession>A0ABQ6BMW4</accession>
<gene>
    <name evidence="3" type="ORF">GCM10007860_04830</name>
</gene>
<comment type="caution">
    <text evidence="3">The sequence shown here is derived from an EMBL/GenBank/DDBJ whole genome shotgun (WGS) entry which is preliminary data.</text>
</comment>
<proteinExistence type="predicted"/>
<feature type="domain" description="SGNH hydrolase-type esterase" evidence="2">
    <location>
        <begin position="35"/>
        <end position="186"/>
    </location>
</feature>
<feature type="chain" id="PRO_5045948738" evidence="1">
    <location>
        <begin position="29"/>
        <end position="201"/>
    </location>
</feature>
<feature type="signal peptide" evidence="1">
    <location>
        <begin position="1"/>
        <end position="28"/>
    </location>
</feature>
<evidence type="ECO:0000313" key="4">
    <source>
        <dbReference type="Proteomes" id="UP001156836"/>
    </source>
</evidence>
<dbReference type="CDD" id="cd01822">
    <property type="entry name" value="Lysophospholipase_L1_like"/>
    <property type="match status" value="1"/>
</dbReference>
<keyword evidence="1" id="KW-0732">Signal</keyword>
<dbReference type="Pfam" id="PF13472">
    <property type="entry name" value="Lipase_GDSL_2"/>
    <property type="match status" value="1"/>
</dbReference>
<dbReference type="RefSeq" id="WP_018747936.1">
    <property type="nucleotide sequence ID" value="NZ_BSOZ01000004.1"/>
</dbReference>